<dbReference type="Proteomes" id="UP001596383">
    <property type="component" value="Unassembled WGS sequence"/>
</dbReference>
<dbReference type="InterPro" id="IPR051354">
    <property type="entry name" value="Transposase_27_IS1"/>
</dbReference>
<dbReference type="RefSeq" id="WP_273739737.1">
    <property type="nucleotide sequence ID" value="NZ_JAQIVI010000297.1"/>
</dbReference>
<dbReference type="EMBL" id="JBHSWV010000297">
    <property type="protein sequence ID" value="MFC6766790.1"/>
    <property type="molecule type" value="Genomic_DNA"/>
</dbReference>
<keyword evidence="4" id="KW-1185">Reference proteome</keyword>
<dbReference type="SMART" id="SM01126">
    <property type="entry name" value="DDE_Tnp_IS1595"/>
    <property type="match status" value="1"/>
</dbReference>
<proteinExistence type="predicted"/>
<dbReference type="InterPro" id="IPR024445">
    <property type="entry name" value="Tnp_ISXO2-like"/>
</dbReference>
<dbReference type="AlphaFoldDB" id="A0ABD5SQF3"/>
<comment type="caution">
    <text evidence="3">The sequence shown here is derived from an EMBL/GenBank/DDBJ whole genome shotgun (WGS) entry which is preliminary data.</text>
</comment>
<sequence>MDRDSVEVFLPDPDDCYERLRRARFGATVSCVYCGESDPVIKKGTTGKGAQQYRCKECETYFNDLTNSFFEHRKFPIEEMFYMIKEMRSVPTAQIASDLQRDYEAVLNFRHDLQELCGELTELTLSDVCEADEIYVTAGEKGIEKEDEEESPRERGLKKKGRGSFESDKPPVVTLVRRSDGRVEFLVRENLQDVDEEIAEKGDETVILCTDDYTIYDDIDEYDGIDAHLAITHDDTYVIGDAHVNSCENRHSFLRQWLAKFRGVSKHHLQGYLNFLGLLLNDSADWFSKILSYESSR</sequence>
<dbReference type="NCBIfam" id="NF033547">
    <property type="entry name" value="transpos_IS1595"/>
    <property type="match status" value="1"/>
</dbReference>
<evidence type="ECO:0000256" key="1">
    <source>
        <dbReference type="SAM" id="MobiDB-lite"/>
    </source>
</evidence>
<dbReference type="Pfam" id="PF12762">
    <property type="entry name" value="DDE_Tnp_IS1595"/>
    <property type="match status" value="1"/>
</dbReference>
<name>A0ABD5SQF3_9EURY</name>
<dbReference type="PANTHER" id="PTHR33293">
    <property type="entry name" value="INSERTION ELEMENT IS1 1 PROTEIN INSB-RELATED"/>
    <property type="match status" value="1"/>
</dbReference>
<feature type="domain" description="ISXO2-like transposase" evidence="2">
    <location>
        <begin position="124"/>
        <end position="281"/>
    </location>
</feature>
<dbReference type="PANTHER" id="PTHR33293:SF1">
    <property type="entry name" value="INSERTION ELEMENT IS1 1 PROTEIN INSB-RELATED"/>
    <property type="match status" value="1"/>
</dbReference>
<accession>A0ABD5SQF3</accession>
<evidence type="ECO:0000259" key="2">
    <source>
        <dbReference type="SMART" id="SM01126"/>
    </source>
</evidence>
<reference evidence="3 4" key="1">
    <citation type="journal article" date="2019" name="Int. J. Syst. Evol. Microbiol.">
        <title>The Global Catalogue of Microorganisms (GCM) 10K type strain sequencing project: providing services to taxonomists for standard genome sequencing and annotation.</title>
        <authorList>
            <consortium name="The Broad Institute Genomics Platform"/>
            <consortium name="The Broad Institute Genome Sequencing Center for Infectious Disease"/>
            <person name="Wu L."/>
            <person name="Ma J."/>
        </authorList>
    </citation>
    <scope>NUCLEOTIDE SEQUENCE [LARGE SCALE GENOMIC DNA]</scope>
    <source>
        <strain evidence="3 4">LMG 29247</strain>
    </source>
</reference>
<organism evidence="3 4">
    <name type="scientific">Natrinema soli</name>
    <dbReference type="NCBI Taxonomy" id="1930624"/>
    <lineage>
        <taxon>Archaea</taxon>
        <taxon>Methanobacteriati</taxon>
        <taxon>Methanobacteriota</taxon>
        <taxon>Stenosarchaea group</taxon>
        <taxon>Halobacteria</taxon>
        <taxon>Halobacteriales</taxon>
        <taxon>Natrialbaceae</taxon>
        <taxon>Natrinema</taxon>
    </lineage>
</organism>
<protein>
    <submittedName>
        <fullName evidence="3">IS1595 family transposase</fullName>
    </submittedName>
</protein>
<evidence type="ECO:0000313" key="4">
    <source>
        <dbReference type="Proteomes" id="UP001596383"/>
    </source>
</evidence>
<feature type="region of interest" description="Disordered" evidence="1">
    <location>
        <begin position="140"/>
        <end position="167"/>
    </location>
</feature>
<evidence type="ECO:0000313" key="3">
    <source>
        <dbReference type="EMBL" id="MFC6766790.1"/>
    </source>
</evidence>
<gene>
    <name evidence="3" type="ORF">ACFQE6_17905</name>
</gene>